<gene>
    <name evidence="6" type="ORF">ANN_07205</name>
</gene>
<keyword evidence="3" id="KW-1003">Cell membrane</keyword>
<evidence type="ECO:0000256" key="2">
    <source>
        <dbReference type="ARBA" id="ARBA00010187"/>
    </source>
</evidence>
<name>A0ABQ8THS6_PERAM</name>
<accession>A0ABQ8THS6</accession>
<dbReference type="InterPro" id="IPR001849">
    <property type="entry name" value="PH_domain"/>
</dbReference>
<comment type="subcellular location">
    <subcellularLocation>
        <location evidence="1">Cell membrane</location>
        <topology evidence="1">Peripheral membrane protein</topology>
        <orientation evidence="1">Cytoplasmic side</orientation>
    </subcellularLocation>
</comment>
<dbReference type="SUPFAM" id="SSF50729">
    <property type="entry name" value="PH domain-like"/>
    <property type="match status" value="1"/>
</dbReference>
<dbReference type="InterPro" id="IPR039888">
    <property type="entry name" value="Melted-like"/>
</dbReference>
<comment type="caution">
    <text evidence="6">The sequence shown here is derived from an EMBL/GenBank/DDBJ whole genome shotgun (WGS) entry which is preliminary data.</text>
</comment>
<organism evidence="6 7">
    <name type="scientific">Periplaneta americana</name>
    <name type="common">American cockroach</name>
    <name type="synonym">Blatta americana</name>
    <dbReference type="NCBI Taxonomy" id="6978"/>
    <lineage>
        <taxon>Eukaryota</taxon>
        <taxon>Metazoa</taxon>
        <taxon>Ecdysozoa</taxon>
        <taxon>Arthropoda</taxon>
        <taxon>Hexapoda</taxon>
        <taxon>Insecta</taxon>
        <taxon>Pterygota</taxon>
        <taxon>Neoptera</taxon>
        <taxon>Polyneoptera</taxon>
        <taxon>Dictyoptera</taxon>
        <taxon>Blattodea</taxon>
        <taxon>Blattoidea</taxon>
        <taxon>Blattidae</taxon>
        <taxon>Blattinae</taxon>
        <taxon>Periplaneta</taxon>
    </lineage>
</organism>
<sequence length="1244" mass="136829">MHELFTQVLSKKDLSKAGDLFSVADQAIVNDLTEVVNTISEITSLPDYINNDNDQSVVEICITRVTSAIRETGSMEQHAEALVALLESCLNHNLKPSHKDEDPPHAKISSDIISCIFLNYSKKDVMKRALPVAVKFLHKGNKELSRNMSSYLSLAAIENADLLAKHIQLIIDSIISGNYPLCRVLPQIYAVNKEPLHDHVMALVSLLPLCENPEKLALLTLFSLIAKNNPSLLEPSLPQLCEYLSTASTASATMQVFLNMAGKRPQLLVDHMSKIKQAAECHPNTLCLAAQVISSVGKLNKDRAQEALNFVLEHLPKADRGSQGTLLREATLLCSSYPVLVNEKMLAEVKQCSNKNQSSNNKDALREKEFENWCTLQQKGKGVILNKEFPPANSWIRNHKGLTLSDWIDAFKMVGYVAPVRAVPGRSRDSTRCRRCLSEIETLPHILGFCPYSEALRNIRHHAVRSMLAEALKEVGFTVHQEVQGLATQGSVRRIDIIAIKNNSAYILDPTIRFETHADQLHEVDSEKKRIYEPTIPFYKDKYSLSHIDVIGLIVGARGTIPSFFANKCKNLGLTHSIVKEIAISALKGSVQILRNHLYGSDNGNFNTQVNQISGGVTIVKVGGSRPDLQQAQQVPQQQQQLQPVVAREQPVSVPRQHPVTQQDIGGCLLNRQEVNRLVISRPRLGGDSRSTGRLHTSVGHRSMTRLNIVGGSRVGSVGGLHKSMTRLSSSQQINLVPVPSTGAGVSISNNRSITTINGGRQYKVSAAQMVSSCGVTVTTASPNKNITGSSSGLRDEKDLVVSISTSYPLPVQNNNPLVVQAGTGANNSNTTGINLSQSGTRLHNLTSSQPHILPPRGGLSNSGSIALNQPVLTSTSHPLSHSIAVSHSNQSGAQTLTSQTLPTTVVTSRRDKNTSVVTINSQQQNNAAIAAASQRISVFEPYPMRDTVQHFCEKHLDKIKSYMEKVSVRIPPPAKCTIEERRAKKLAKLHFACQGRGEHCLYNRTFFTMKTRNPRIWIHLMFLALQARSESALSSRDSSVSSLKNCWDILKCENKTFLTLVTSAFPCAKDQESLLNELRHSGFFDVFEATGTPGPNGAAQWGCFLCNHPERAVGFLQDSQPVIEGQLKEKKGRWKIFKRWRTRYFTLSGAHLSYKGSKDDKDVTPIEVNQIRSVKVSRGARNIPKAFEIFTGDQSLILKPKGGKNAEEWVQCLSIVVAHSHSREIPAKSNSLPARGASLRTAV</sequence>
<comment type="similarity">
    <text evidence="2">Belongs to the MELT/VEPH family.</text>
</comment>
<dbReference type="EMBL" id="JAJSOF020000011">
    <property type="protein sequence ID" value="KAJ4445400.1"/>
    <property type="molecule type" value="Genomic_DNA"/>
</dbReference>
<protein>
    <recommendedName>
        <fullName evidence="5">PH domain-containing protein</fullName>
    </recommendedName>
</protein>
<keyword evidence="4" id="KW-0472">Membrane</keyword>
<dbReference type="InterPro" id="IPR011993">
    <property type="entry name" value="PH-like_dom_sf"/>
</dbReference>
<evidence type="ECO:0000259" key="5">
    <source>
        <dbReference type="PROSITE" id="PS50003"/>
    </source>
</evidence>
<dbReference type="Gene3D" id="2.30.29.30">
    <property type="entry name" value="Pleckstrin-homology domain (PH domain)/Phosphotyrosine-binding domain (PTB)"/>
    <property type="match status" value="1"/>
</dbReference>
<evidence type="ECO:0000313" key="6">
    <source>
        <dbReference type="EMBL" id="KAJ4445400.1"/>
    </source>
</evidence>
<keyword evidence="7" id="KW-1185">Reference proteome</keyword>
<proteinExistence type="inferred from homology"/>
<reference evidence="6 7" key="1">
    <citation type="journal article" date="2022" name="Allergy">
        <title>Genome assembly and annotation of Periplaneta americana reveal a comprehensive cockroach allergen profile.</title>
        <authorList>
            <person name="Wang L."/>
            <person name="Xiong Q."/>
            <person name="Saelim N."/>
            <person name="Wang L."/>
            <person name="Nong W."/>
            <person name="Wan A.T."/>
            <person name="Shi M."/>
            <person name="Liu X."/>
            <person name="Cao Q."/>
            <person name="Hui J.H.L."/>
            <person name="Sookrung N."/>
            <person name="Leung T.F."/>
            <person name="Tungtrongchitr A."/>
            <person name="Tsui S.K.W."/>
        </authorList>
    </citation>
    <scope>NUCLEOTIDE SEQUENCE [LARGE SCALE GENOMIC DNA]</scope>
    <source>
        <strain evidence="6">PWHHKU_190912</strain>
    </source>
</reference>
<feature type="domain" description="PH" evidence="5">
    <location>
        <begin position="1121"/>
        <end position="1219"/>
    </location>
</feature>
<evidence type="ECO:0000256" key="1">
    <source>
        <dbReference type="ARBA" id="ARBA00004413"/>
    </source>
</evidence>
<dbReference type="PROSITE" id="PS50003">
    <property type="entry name" value="PH_DOMAIN"/>
    <property type="match status" value="1"/>
</dbReference>
<dbReference type="Pfam" id="PF00169">
    <property type="entry name" value="PH"/>
    <property type="match status" value="1"/>
</dbReference>
<evidence type="ECO:0000256" key="4">
    <source>
        <dbReference type="ARBA" id="ARBA00023136"/>
    </source>
</evidence>
<dbReference type="PANTHER" id="PTHR21630">
    <property type="entry name" value="VEPH-A/MELTED"/>
    <property type="match status" value="1"/>
</dbReference>
<evidence type="ECO:0000313" key="7">
    <source>
        <dbReference type="Proteomes" id="UP001148838"/>
    </source>
</evidence>
<evidence type="ECO:0000256" key="3">
    <source>
        <dbReference type="ARBA" id="ARBA00022475"/>
    </source>
</evidence>
<dbReference type="SMART" id="SM00233">
    <property type="entry name" value="PH"/>
    <property type="match status" value="1"/>
</dbReference>
<dbReference type="CDD" id="cd01264">
    <property type="entry name" value="PH_MELT_VEPH1"/>
    <property type="match status" value="1"/>
</dbReference>
<dbReference type="Proteomes" id="UP001148838">
    <property type="component" value="Unassembled WGS sequence"/>
</dbReference>
<dbReference type="SUPFAM" id="SSF48371">
    <property type="entry name" value="ARM repeat"/>
    <property type="match status" value="1"/>
</dbReference>
<dbReference type="InterPro" id="IPR016024">
    <property type="entry name" value="ARM-type_fold"/>
</dbReference>
<dbReference type="PANTHER" id="PTHR21630:SF10">
    <property type="entry name" value="VENTRICULAR ZONE-EXPRESSED PH DOMAIN-CONTAINING PROTEIN HOMOLOG 1"/>
    <property type="match status" value="1"/>
</dbReference>